<dbReference type="InterPro" id="IPR006059">
    <property type="entry name" value="SBP"/>
</dbReference>
<keyword evidence="3" id="KW-0472">Membrane</keyword>
<proteinExistence type="predicted"/>
<evidence type="ECO:0000256" key="1">
    <source>
        <dbReference type="ARBA" id="ARBA00022475"/>
    </source>
</evidence>
<dbReference type="PANTHER" id="PTHR43649">
    <property type="entry name" value="ARABINOSE-BINDING PROTEIN-RELATED"/>
    <property type="match status" value="1"/>
</dbReference>
<keyword evidence="5" id="KW-0449">Lipoprotein</keyword>
<dbReference type="InterPro" id="IPR050490">
    <property type="entry name" value="Bact_solute-bd_prot1"/>
</dbReference>
<keyword evidence="2" id="KW-0732">Signal</keyword>
<dbReference type="Proteomes" id="UP000253090">
    <property type="component" value="Unassembled WGS sequence"/>
</dbReference>
<protein>
    <submittedName>
        <fullName evidence="6">ABC-type glycerol-3-phosphate transport system substrate-binding protein</fullName>
    </submittedName>
</protein>
<evidence type="ECO:0000256" key="2">
    <source>
        <dbReference type="ARBA" id="ARBA00022729"/>
    </source>
</evidence>
<sequence length="421" mass="48283">MKRWILLLVVIILMQSGCKYRPEESNITLKVLYFDTDEFMTKYGNVFHTKFPNIDFEVIPLSEYYKEGLSEDILKQLIKSEQPDLIYVEESFFDAIISEGLLVSLDLYLNKSSDFKMEEINPHLLDYLRLKGQGEIYALTPTFSGKALFYNKTLFDQYGLDYPVDQMSWGDVFKSASMITNYAQNKSDIVGLFYDKNLFDMAVDMASSQGVRYVDPKGGKATINTSSWENILSPLLEGIKTGSLKTRENINQIEDSPEDFPFIFGKIAMTVDYSYLMEDLFKADFEWDMVTAPVDPAYTKSASAIMPNELFGIYSGSSKLEQSWKFIQYINGPEFANTYQMGDDYSVLLSRQGYNNHIDKNWESFYNIAPSDTPNNPLSAEQDQKIFKIANQKLWEAINNDANIKDLLSSMENEIQNIIGQ</sequence>
<evidence type="ECO:0000256" key="3">
    <source>
        <dbReference type="ARBA" id="ARBA00023136"/>
    </source>
</evidence>
<dbReference type="EMBL" id="QPJW01000006">
    <property type="protein sequence ID" value="RCX18536.1"/>
    <property type="molecule type" value="Genomic_DNA"/>
</dbReference>
<dbReference type="SUPFAM" id="SSF53850">
    <property type="entry name" value="Periplasmic binding protein-like II"/>
    <property type="match status" value="1"/>
</dbReference>
<dbReference type="AlphaFoldDB" id="A0A369BD69"/>
<dbReference type="OrthoDB" id="9795467at2"/>
<evidence type="ECO:0000313" key="7">
    <source>
        <dbReference type="Proteomes" id="UP000253090"/>
    </source>
</evidence>
<keyword evidence="7" id="KW-1185">Reference proteome</keyword>
<accession>A0A369BD69</accession>
<name>A0A369BD69_9BACL</name>
<gene>
    <name evidence="6" type="ORF">DFP94_10669</name>
</gene>
<organism evidence="6 7">
    <name type="scientific">Fontibacillus phaseoli</name>
    <dbReference type="NCBI Taxonomy" id="1416533"/>
    <lineage>
        <taxon>Bacteria</taxon>
        <taxon>Bacillati</taxon>
        <taxon>Bacillota</taxon>
        <taxon>Bacilli</taxon>
        <taxon>Bacillales</taxon>
        <taxon>Paenibacillaceae</taxon>
        <taxon>Fontibacillus</taxon>
    </lineage>
</organism>
<keyword evidence="1" id="KW-1003">Cell membrane</keyword>
<evidence type="ECO:0000256" key="5">
    <source>
        <dbReference type="ARBA" id="ARBA00023288"/>
    </source>
</evidence>
<dbReference type="Gene3D" id="3.40.190.10">
    <property type="entry name" value="Periplasmic binding protein-like II"/>
    <property type="match status" value="1"/>
</dbReference>
<evidence type="ECO:0000313" key="6">
    <source>
        <dbReference type="EMBL" id="RCX18536.1"/>
    </source>
</evidence>
<reference evidence="6 7" key="1">
    <citation type="submission" date="2018-07" db="EMBL/GenBank/DDBJ databases">
        <title>Genomic Encyclopedia of Type Strains, Phase III (KMG-III): the genomes of soil and plant-associated and newly described type strains.</title>
        <authorList>
            <person name="Whitman W."/>
        </authorList>
    </citation>
    <scope>NUCLEOTIDE SEQUENCE [LARGE SCALE GENOMIC DNA]</scope>
    <source>
        <strain evidence="6 7">CECT 8333</strain>
    </source>
</reference>
<keyword evidence="4" id="KW-0564">Palmitate</keyword>
<dbReference type="Pfam" id="PF01547">
    <property type="entry name" value="SBP_bac_1"/>
    <property type="match status" value="1"/>
</dbReference>
<dbReference type="PANTHER" id="PTHR43649:SF33">
    <property type="entry name" value="POLYGALACTURONAN_RHAMNOGALACTURONAN-BINDING PROTEIN YTCQ"/>
    <property type="match status" value="1"/>
</dbReference>
<comment type="caution">
    <text evidence="6">The sequence shown here is derived from an EMBL/GenBank/DDBJ whole genome shotgun (WGS) entry which is preliminary data.</text>
</comment>
<evidence type="ECO:0000256" key="4">
    <source>
        <dbReference type="ARBA" id="ARBA00023139"/>
    </source>
</evidence>
<dbReference type="RefSeq" id="WP_114497407.1">
    <property type="nucleotide sequence ID" value="NZ_QPJW01000006.1"/>
</dbReference>